<dbReference type="Proteomes" id="UP000798662">
    <property type="component" value="Chromosome 3"/>
</dbReference>
<sequence length="510" mass="54767">MAAFAAPPSAASISSAQVRQSAARARLRRAPPPVVARFSIEVVPSIRDVTATEFHSVLTPADSPFLYHDFLAALEETGCATPETGWTPRHILLRDIGDDGGGGGGSGDEGTTRASSPRRKNELVGVAVAYQKAHSFGEFVFDGGWAEASESAGIPYYPKLQVGPPFSPVPGRRLLVPPSHPRADELRAALAAALIQVAKALRLSSVHVTFVEPAEVACLEGLGFLHRLGTRLEWTNAVATPGPRAGRPYTNYDDFLGDFRSKKRSRMRRERRAVTEGAGLDVRVLEGDAIPDAALDAMYSLYRATLFKKWPYGRQYLTRAFFDALKTSPWKRHLVLALAYRRTDAGTNATVAADATPEGSVNHSANDDSGTIVAGTLSVVNHESGVLSGRYWGAVEAIPHTSLTHFELCYAAPVEWAIARGLRVMEAGAGGEESKSERGFEAVPSSSAHWLAHRGLREAVRVFLHDERRAVGEVVSVMEATSKVREKGRVAAAEAAAAAARQGDTAGRLE</sequence>
<comment type="caution">
    <text evidence="1">The sequence shown here is derived from an EMBL/GenBank/DDBJ whole genome shotgun (WGS) entry which is preliminary data.</text>
</comment>
<protein>
    <submittedName>
        <fullName evidence="1">Uncharacterized protein</fullName>
    </submittedName>
</protein>
<organism evidence="1 2">
    <name type="scientific">Pyropia yezoensis</name>
    <name type="common">Susabi-nori</name>
    <name type="synonym">Porphyra yezoensis</name>
    <dbReference type="NCBI Taxonomy" id="2788"/>
    <lineage>
        <taxon>Eukaryota</taxon>
        <taxon>Rhodophyta</taxon>
        <taxon>Bangiophyceae</taxon>
        <taxon>Bangiales</taxon>
        <taxon>Bangiaceae</taxon>
        <taxon>Pyropia</taxon>
    </lineage>
</organism>
<keyword evidence="2" id="KW-1185">Reference proteome</keyword>
<reference evidence="1" key="1">
    <citation type="submission" date="2019-11" db="EMBL/GenBank/DDBJ databases">
        <title>Nori genome reveals adaptations in red seaweeds to the harsh intertidal environment.</title>
        <authorList>
            <person name="Wang D."/>
            <person name="Mao Y."/>
        </authorList>
    </citation>
    <scope>NUCLEOTIDE SEQUENCE</scope>
    <source>
        <tissue evidence="1">Gametophyte</tissue>
    </source>
</reference>
<evidence type="ECO:0000313" key="1">
    <source>
        <dbReference type="EMBL" id="KAK1868697.1"/>
    </source>
</evidence>
<name>A0ACC3CEU5_PYRYE</name>
<proteinExistence type="predicted"/>
<dbReference type="EMBL" id="CM020620">
    <property type="protein sequence ID" value="KAK1868697.1"/>
    <property type="molecule type" value="Genomic_DNA"/>
</dbReference>
<evidence type="ECO:0000313" key="2">
    <source>
        <dbReference type="Proteomes" id="UP000798662"/>
    </source>
</evidence>
<accession>A0ACC3CEU5</accession>
<gene>
    <name evidence="1" type="ORF">I4F81_011180</name>
</gene>